<dbReference type="GO" id="GO:0005739">
    <property type="term" value="C:mitochondrion"/>
    <property type="evidence" value="ECO:0007669"/>
    <property type="project" value="UniProtKB-SubCell"/>
</dbReference>
<evidence type="ECO:0000313" key="12">
    <source>
        <dbReference type="EMBL" id="KAJ1972157.1"/>
    </source>
</evidence>
<dbReference type="Pfam" id="PF11987">
    <property type="entry name" value="IF-2"/>
    <property type="match status" value="1"/>
</dbReference>
<evidence type="ECO:0000256" key="9">
    <source>
        <dbReference type="ARBA" id="ARBA00025162"/>
    </source>
</evidence>
<dbReference type="SUPFAM" id="SSF52540">
    <property type="entry name" value="P-loop containing nucleoside triphosphate hydrolases"/>
    <property type="match status" value="1"/>
</dbReference>
<dbReference type="PROSITE" id="PS51722">
    <property type="entry name" value="G_TR_2"/>
    <property type="match status" value="1"/>
</dbReference>
<dbReference type="InterPro" id="IPR015760">
    <property type="entry name" value="TIF_IF2"/>
</dbReference>
<evidence type="ECO:0000256" key="7">
    <source>
        <dbReference type="ARBA" id="ARBA00023128"/>
    </source>
</evidence>
<dbReference type="SUPFAM" id="SSF50447">
    <property type="entry name" value="Translation proteins"/>
    <property type="match status" value="2"/>
</dbReference>
<dbReference type="AlphaFoldDB" id="A0A9W8AWT0"/>
<comment type="caution">
    <text evidence="12">The sequence shown here is derived from an EMBL/GenBank/DDBJ whole genome shotgun (WGS) entry which is preliminary data.</text>
</comment>
<dbReference type="FunFam" id="3.40.50.300:FF:000019">
    <property type="entry name" value="Translation initiation factor IF-2"/>
    <property type="match status" value="1"/>
</dbReference>
<proteinExistence type="inferred from homology"/>
<dbReference type="GO" id="GO:0003924">
    <property type="term" value="F:GTPase activity"/>
    <property type="evidence" value="ECO:0007669"/>
    <property type="project" value="InterPro"/>
</dbReference>
<keyword evidence="6" id="KW-0809">Transit peptide</keyword>
<dbReference type="SUPFAM" id="SSF52156">
    <property type="entry name" value="Initiation factor IF2/eIF5b, domain 3"/>
    <property type="match status" value="1"/>
</dbReference>
<evidence type="ECO:0000256" key="5">
    <source>
        <dbReference type="ARBA" id="ARBA00022917"/>
    </source>
</evidence>
<dbReference type="Pfam" id="PF22042">
    <property type="entry name" value="EF-G_D2"/>
    <property type="match status" value="1"/>
</dbReference>
<keyword evidence="4" id="KW-0547">Nucleotide-binding</keyword>
<evidence type="ECO:0000313" key="13">
    <source>
        <dbReference type="Proteomes" id="UP001151582"/>
    </source>
</evidence>
<dbReference type="OrthoDB" id="361630at2759"/>
<comment type="function">
    <text evidence="9">One of the essential components for the initiation of protein synthesis. Protects formylmethionyl-tRNA from spontaneous hydrolysis and promotes its binding to the 30S ribosomal subunits. Also involved in the hydrolysis of GTP during the formation of the 70S ribosomal complex.</text>
</comment>
<comment type="similarity">
    <text evidence="2">Belongs to the TRAFAC class translation factor GTPase superfamily. Classic translation factor GTPase family. IF-2 subfamily.</text>
</comment>
<evidence type="ECO:0000256" key="4">
    <source>
        <dbReference type="ARBA" id="ARBA00022741"/>
    </source>
</evidence>
<protein>
    <recommendedName>
        <fullName evidence="10">Translation initiation factor IF-2, mitochondrial</fullName>
    </recommendedName>
</protein>
<dbReference type="InterPro" id="IPR009000">
    <property type="entry name" value="Transl_B-barrel_sf"/>
</dbReference>
<evidence type="ECO:0000256" key="1">
    <source>
        <dbReference type="ARBA" id="ARBA00004173"/>
    </source>
</evidence>
<dbReference type="GO" id="GO:0005525">
    <property type="term" value="F:GTP binding"/>
    <property type="evidence" value="ECO:0007669"/>
    <property type="project" value="UniProtKB-KW"/>
</dbReference>
<evidence type="ECO:0000259" key="11">
    <source>
        <dbReference type="PROSITE" id="PS51722"/>
    </source>
</evidence>
<dbReference type="FunFam" id="2.40.30.10:FF:000008">
    <property type="entry name" value="Translation initiation factor IF-2"/>
    <property type="match status" value="1"/>
</dbReference>
<dbReference type="InterPro" id="IPR005225">
    <property type="entry name" value="Small_GTP-bd"/>
</dbReference>
<keyword evidence="5" id="KW-0648">Protein biosynthesis</keyword>
<dbReference type="Pfam" id="PF00009">
    <property type="entry name" value="GTP_EFTU"/>
    <property type="match status" value="1"/>
</dbReference>
<dbReference type="InterPro" id="IPR023115">
    <property type="entry name" value="TIF_IF2_dom3"/>
</dbReference>
<dbReference type="PANTHER" id="PTHR43381:SF20">
    <property type="entry name" value="TRANSLATION INITIATION FACTOR IF-2, MITOCHONDRIAL"/>
    <property type="match status" value="1"/>
</dbReference>
<dbReference type="InterPro" id="IPR000178">
    <property type="entry name" value="TF_IF2_bacterial-like"/>
</dbReference>
<feature type="domain" description="Tr-type G" evidence="11">
    <location>
        <begin position="1"/>
        <end position="171"/>
    </location>
</feature>
<organism evidence="12 13">
    <name type="scientific">Dimargaris verticillata</name>
    <dbReference type="NCBI Taxonomy" id="2761393"/>
    <lineage>
        <taxon>Eukaryota</taxon>
        <taxon>Fungi</taxon>
        <taxon>Fungi incertae sedis</taxon>
        <taxon>Zoopagomycota</taxon>
        <taxon>Kickxellomycotina</taxon>
        <taxon>Dimargaritomycetes</taxon>
        <taxon>Dimargaritales</taxon>
        <taxon>Dimargaritaceae</taxon>
        <taxon>Dimargaris</taxon>
    </lineage>
</organism>
<dbReference type="CDD" id="cd03692">
    <property type="entry name" value="mtIF2_IVc"/>
    <property type="match status" value="1"/>
</dbReference>
<dbReference type="Proteomes" id="UP001151582">
    <property type="component" value="Unassembled WGS sequence"/>
</dbReference>
<dbReference type="NCBIfam" id="TIGR00231">
    <property type="entry name" value="small_GTP"/>
    <property type="match status" value="1"/>
</dbReference>
<dbReference type="InterPro" id="IPR036925">
    <property type="entry name" value="TIF_IF2_dom3_sf"/>
</dbReference>
<dbReference type="PROSITE" id="PS01176">
    <property type="entry name" value="IF2"/>
    <property type="match status" value="1"/>
</dbReference>
<dbReference type="GO" id="GO:0003743">
    <property type="term" value="F:translation initiation factor activity"/>
    <property type="evidence" value="ECO:0007669"/>
    <property type="project" value="UniProtKB-KW"/>
</dbReference>
<dbReference type="Gene3D" id="3.40.50.300">
    <property type="entry name" value="P-loop containing nucleotide triphosphate hydrolases"/>
    <property type="match status" value="1"/>
</dbReference>
<dbReference type="InterPro" id="IPR000795">
    <property type="entry name" value="T_Tr_GTP-bd_dom"/>
</dbReference>
<evidence type="ECO:0000256" key="3">
    <source>
        <dbReference type="ARBA" id="ARBA00022540"/>
    </source>
</evidence>
<keyword evidence="3 12" id="KW-0396">Initiation factor</keyword>
<keyword evidence="7" id="KW-0496">Mitochondrion</keyword>
<evidence type="ECO:0000256" key="8">
    <source>
        <dbReference type="ARBA" id="ARBA00023134"/>
    </source>
</evidence>
<dbReference type="Gene3D" id="3.40.50.10050">
    <property type="entry name" value="Translation initiation factor IF- 2, domain 3"/>
    <property type="match status" value="1"/>
</dbReference>
<dbReference type="CDD" id="cd03702">
    <property type="entry name" value="IF2_mtIF2_II"/>
    <property type="match status" value="1"/>
</dbReference>
<evidence type="ECO:0000256" key="2">
    <source>
        <dbReference type="ARBA" id="ARBA00007733"/>
    </source>
</evidence>
<accession>A0A9W8AWT0</accession>
<dbReference type="InterPro" id="IPR053905">
    <property type="entry name" value="EF-G-like_DII"/>
</dbReference>
<dbReference type="CDD" id="cd01887">
    <property type="entry name" value="IF2_eIF5B"/>
    <property type="match status" value="1"/>
</dbReference>
<name>A0A9W8AWT0_9FUNG</name>
<dbReference type="InterPro" id="IPR044145">
    <property type="entry name" value="IF2_II"/>
</dbReference>
<gene>
    <name evidence="12" type="primary">IFM1</name>
    <name evidence="12" type="ORF">H4R34_005501</name>
</gene>
<evidence type="ECO:0000256" key="10">
    <source>
        <dbReference type="ARBA" id="ARBA00044200"/>
    </source>
</evidence>
<reference evidence="12" key="1">
    <citation type="submission" date="2022-07" db="EMBL/GenBank/DDBJ databases">
        <title>Phylogenomic reconstructions and comparative analyses of Kickxellomycotina fungi.</title>
        <authorList>
            <person name="Reynolds N.K."/>
            <person name="Stajich J.E."/>
            <person name="Barry K."/>
            <person name="Grigoriev I.V."/>
            <person name="Crous P."/>
            <person name="Smith M.E."/>
        </authorList>
    </citation>
    <scope>NUCLEOTIDE SEQUENCE</scope>
    <source>
        <strain evidence="12">RSA 567</strain>
    </source>
</reference>
<dbReference type="Gene3D" id="2.40.30.10">
    <property type="entry name" value="Translation factors"/>
    <property type="match status" value="2"/>
</dbReference>
<sequence>MGHVDHGKTTLLDYLRKSAIAAGEAGGITQHIGAFSVSLANSDQPVTFLDTPGHAAFSNMRSRGAHMTDIVVLVVAADDGVMPQTIEAIKHAQDADVPIIVAVNKCDKPQANPNRIKEMLLKHSVQVEDFGGDIQAVEISALKGDNVDALIENILTLAEVLDLRAPTDGPAEARVVESQSEKGRGMTASVLVKNGTLKVGDIIVAGTTWGKVKSMTSDLGKPVKEAGPGDPVKVAGWKELPNAGDLALQVETEALAKEIIANRAQRVKQQKALQDIRVINEKRIQHNEETQEHNAERKQYAREVYRYYRGLRKDYPLEEQYLTKPSVPDPAEVAHKQQYRGPPTLRFVVKGDVSGTITAVVDALLALPQKKVRLEVVSHGVGAIVESDIQMAKSCEAMVIGFNVKADRTVQRVAKYLKVPVETHRVIYHLIDAVKQRMLDTMEPEYDTKVIGEANIQRVFTLDLKHGQHQRVAGCRVASGSIRHNHEVQVVRSDKVLYRGKLGSLKSGKHNTSEVTKGVECGISFADFDGFEEGDQIVSIEHIERPRKLA</sequence>
<evidence type="ECO:0000256" key="6">
    <source>
        <dbReference type="ARBA" id="ARBA00022946"/>
    </source>
</evidence>
<keyword evidence="8" id="KW-0342">GTP-binding</keyword>
<keyword evidence="13" id="KW-1185">Reference proteome</keyword>
<dbReference type="FunFam" id="3.40.50.10050:FF:000001">
    <property type="entry name" value="Translation initiation factor IF-2"/>
    <property type="match status" value="1"/>
</dbReference>
<dbReference type="EMBL" id="JANBQB010001138">
    <property type="protein sequence ID" value="KAJ1972157.1"/>
    <property type="molecule type" value="Genomic_DNA"/>
</dbReference>
<dbReference type="FunFam" id="2.40.30.10:FF:000007">
    <property type="entry name" value="Translation initiation factor IF-2"/>
    <property type="match status" value="1"/>
</dbReference>
<dbReference type="InterPro" id="IPR027417">
    <property type="entry name" value="P-loop_NTPase"/>
</dbReference>
<comment type="subcellular location">
    <subcellularLocation>
        <location evidence="1">Mitochondrion</location>
    </subcellularLocation>
</comment>
<dbReference type="PANTHER" id="PTHR43381">
    <property type="entry name" value="TRANSLATION INITIATION FACTOR IF-2-RELATED"/>
    <property type="match status" value="1"/>
</dbReference>